<reference evidence="2" key="2">
    <citation type="journal article" date="2015" name="Data Brief">
        <title>Shoot transcriptome of the giant reed, Arundo donax.</title>
        <authorList>
            <person name="Barrero R.A."/>
            <person name="Guerrero F.D."/>
            <person name="Moolhuijzen P."/>
            <person name="Goolsby J.A."/>
            <person name="Tidwell J."/>
            <person name="Bellgard S.E."/>
            <person name="Bellgard M.I."/>
        </authorList>
    </citation>
    <scope>NUCLEOTIDE SEQUENCE</scope>
    <source>
        <tissue evidence="2">Shoot tissue taken approximately 20 cm above the soil surface</tissue>
    </source>
</reference>
<sequence length="52" mass="6029">MQYLITDAIWWCWMQGRSGKGMQLWQSLRCPSTSPSQWDSMDSGQMNDATNI</sequence>
<organism evidence="2">
    <name type="scientific">Arundo donax</name>
    <name type="common">Giant reed</name>
    <name type="synonym">Donax arundinaceus</name>
    <dbReference type="NCBI Taxonomy" id="35708"/>
    <lineage>
        <taxon>Eukaryota</taxon>
        <taxon>Viridiplantae</taxon>
        <taxon>Streptophyta</taxon>
        <taxon>Embryophyta</taxon>
        <taxon>Tracheophyta</taxon>
        <taxon>Spermatophyta</taxon>
        <taxon>Magnoliopsida</taxon>
        <taxon>Liliopsida</taxon>
        <taxon>Poales</taxon>
        <taxon>Poaceae</taxon>
        <taxon>PACMAD clade</taxon>
        <taxon>Arundinoideae</taxon>
        <taxon>Arundineae</taxon>
        <taxon>Arundo</taxon>
    </lineage>
</organism>
<evidence type="ECO:0000313" key="2">
    <source>
        <dbReference type="EMBL" id="JAD54751.1"/>
    </source>
</evidence>
<dbReference type="AlphaFoldDB" id="A0A0A9AUF3"/>
<reference evidence="2" key="1">
    <citation type="submission" date="2014-09" db="EMBL/GenBank/DDBJ databases">
        <authorList>
            <person name="Magalhaes I.L.F."/>
            <person name="Oliveira U."/>
            <person name="Santos F.R."/>
            <person name="Vidigal T.H.D.A."/>
            <person name="Brescovit A.D."/>
            <person name="Santos A.J."/>
        </authorList>
    </citation>
    <scope>NUCLEOTIDE SEQUENCE</scope>
    <source>
        <tissue evidence="2">Shoot tissue taken approximately 20 cm above the soil surface</tissue>
    </source>
</reference>
<evidence type="ECO:0000256" key="1">
    <source>
        <dbReference type="SAM" id="MobiDB-lite"/>
    </source>
</evidence>
<name>A0A0A9AUF3_ARUDO</name>
<dbReference type="EMBL" id="GBRH01243144">
    <property type="protein sequence ID" value="JAD54751.1"/>
    <property type="molecule type" value="Transcribed_RNA"/>
</dbReference>
<feature type="region of interest" description="Disordered" evidence="1">
    <location>
        <begin position="32"/>
        <end position="52"/>
    </location>
</feature>
<protein>
    <submittedName>
        <fullName evidence="2">Uncharacterized protein</fullName>
    </submittedName>
</protein>
<proteinExistence type="predicted"/>
<accession>A0A0A9AUF3</accession>